<name>A0ABD7V131_9ACTN</name>
<keyword evidence="2" id="KW-0812">Transmembrane</keyword>
<protein>
    <recommendedName>
        <fullName evidence="5">Integral membrane protein</fullName>
    </recommendedName>
</protein>
<evidence type="ECO:0008006" key="5">
    <source>
        <dbReference type="Google" id="ProtNLM"/>
    </source>
</evidence>
<feature type="compositionally biased region" description="Basic and acidic residues" evidence="1">
    <location>
        <begin position="16"/>
        <end position="29"/>
    </location>
</feature>
<dbReference type="InterPro" id="IPR036259">
    <property type="entry name" value="MFS_trans_sf"/>
</dbReference>
<evidence type="ECO:0000256" key="2">
    <source>
        <dbReference type="SAM" id="Phobius"/>
    </source>
</evidence>
<dbReference type="AlphaFoldDB" id="A0ABD7V131"/>
<evidence type="ECO:0000313" key="4">
    <source>
        <dbReference type="Proteomes" id="UP000360750"/>
    </source>
</evidence>
<dbReference type="SUPFAM" id="SSF103473">
    <property type="entry name" value="MFS general substrate transporter"/>
    <property type="match status" value="1"/>
</dbReference>
<keyword evidence="2" id="KW-1133">Transmembrane helix</keyword>
<comment type="caution">
    <text evidence="3">The sequence shown here is derived from an EMBL/GenBank/DDBJ whole genome shotgun (WGS) entry which is preliminary data.</text>
</comment>
<feature type="transmembrane region" description="Helical" evidence="2">
    <location>
        <begin position="135"/>
        <end position="152"/>
    </location>
</feature>
<evidence type="ECO:0000256" key="1">
    <source>
        <dbReference type="SAM" id="MobiDB-lite"/>
    </source>
</evidence>
<evidence type="ECO:0000313" key="3">
    <source>
        <dbReference type="EMBL" id="VFA87915.1"/>
    </source>
</evidence>
<feature type="transmembrane region" description="Helical" evidence="2">
    <location>
        <begin position="48"/>
        <end position="73"/>
    </location>
</feature>
<feature type="transmembrane region" description="Helical" evidence="2">
    <location>
        <begin position="112"/>
        <end position="129"/>
    </location>
</feature>
<proteinExistence type="predicted"/>
<feature type="transmembrane region" description="Helical" evidence="2">
    <location>
        <begin position="85"/>
        <end position="105"/>
    </location>
</feature>
<gene>
    <name evidence="3" type="ORF">NCTC8139_01457</name>
</gene>
<feature type="region of interest" description="Disordered" evidence="1">
    <location>
        <begin position="1"/>
        <end position="41"/>
    </location>
</feature>
<keyword evidence="2" id="KW-0472">Membrane</keyword>
<accession>A0ABD7V131</accession>
<reference evidence="3 4" key="1">
    <citation type="submission" date="2019-02" db="EMBL/GenBank/DDBJ databases">
        <authorList>
            <consortium name="Pathogen Informatics"/>
        </authorList>
    </citation>
    <scope>NUCLEOTIDE SEQUENCE [LARGE SCALE GENOMIC DNA]</scope>
    <source>
        <strain evidence="3 4">3012STDY6756503</strain>
    </source>
</reference>
<dbReference type="Proteomes" id="UP000360750">
    <property type="component" value="Unassembled WGS sequence"/>
</dbReference>
<organism evidence="3 4">
    <name type="scientific">Gordonia paraffinivorans</name>
    <dbReference type="NCBI Taxonomy" id="175628"/>
    <lineage>
        <taxon>Bacteria</taxon>
        <taxon>Bacillati</taxon>
        <taxon>Actinomycetota</taxon>
        <taxon>Actinomycetes</taxon>
        <taxon>Mycobacteriales</taxon>
        <taxon>Gordoniaceae</taxon>
        <taxon>Gordonia</taxon>
    </lineage>
</organism>
<dbReference type="EMBL" id="CAACYD010000006">
    <property type="protein sequence ID" value="VFA87915.1"/>
    <property type="molecule type" value="Genomic_DNA"/>
</dbReference>
<sequence length="168" mass="17451">MPIAAGPAPNTLGRVSTEKDRRKKDETAPEHSPVASSVDPAPPRQIKIAGAVTSVQGLIGVIVAIVLVIRALAGHEETAISGYGTAAWFGIIFGGVLVGGIALWAGRRWGRSIALVAQILLLPVAYYLYTSGITVVAVPMALVSATVLVMLFSGPSVRWLAGESDPDL</sequence>